<sequence>SSSIPPSERWFDNLHKCRSKVAEQKWKELTMLLPTGCRSKVAEQKWKELTMLTPACEVQRRSRRFFLGSDRDFTCKDEKATRKEAAAKALGLQACCGREFLADWSRMYRQRRLASTFADLPEARKARVWQNQLNFGVVVDVASDVVFDVKVSTVELFISHSSKCPSWQKLLALCHYLNLDLAIFSSFLACILGMIFWVLRAGSLSAVAQELAVHSKTGSATAELIPMWILIFQLIPAACPNHFATGDVYTLLSILRSAPVDADLILVNQDLA</sequence>
<reference evidence="2" key="1">
    <citation type="submission" date="2022-10" db="EMBL/GenBank/DDBJ databases">
        <authorList>
            <person name="Chen Y."/>
            <person name="Dougan E. K."/>
            <person name="Chan C."/>
            <person name="Rhodes N."/>
            <person name="Thang M."/>
        </authorList>
    </citation>
    <scope>NUCLEOTIDE SEQUENCE</scope>
</reference>
<evidence type="ECO:0000313" key="2">
    <source>
        <dbReference type="EMBL" id="CAI3982942.1"/>
    </source>
</evidence>
<proteinExistence type="predicted"/>
<organism evidence="2">
    <name type="scientific">Cladocopium goreaui</name>
    <dbReference type="NCBI Taxonomy" id="2562237"/>
    <lineage>
        <taxon>Eukaryota</taxon>
        <taxon>Sar</taxon>
        <taxon>Alveolata</taxon>
        <taxon>Dinophyceae</taxon>
        <taxon>Suessiales</taxon>
        <taxon>Symbiodiniaceae</taxon>
        <taxon>Cladocopium</taxon>
    </lineage>
</organism>
<reference evidence="3 4" key="2">
    <citation type="submission" date="2024-05" db="EMBL/GenBank/DDBJ databases">
        <authorList>
            <person name="Chen Y."/>
            <person name="Shah S."/>
            <person name="Dougan E. K."/>
            <person name="Thang M."/>
            <person name="Chan C."/>
        </authorList>
    </citation>
    <scope>NUCLEOTIDE SEQUENCE [LARGE SCALE GENOMIC DNA]</scope>
</reference>
<feature type="non-terminal residue" evidence="2">
    <location>
        <position position="272"/>
    </location>
</feature>
<evidence type="ECO:0000313" key="4">
    <source>
        <dbReference type="Proteomes" id="UP001152797"/>
    </source>
</evidence>
<keyword evidence="1" id="KW-0472">Membrane</keyword>
<evidence type="ECO:0000313" key="3">
    <source>
        <dbReference type="EMBL" id="CAL4770254.1"/>
    </source>
</evidence>
<dbReference type="Proteomes" id="UP001152797">
    <property type="component" value="Unassembled WGS sequence"/>
</dbReference>
<dbReference type="EMBL" id="CAMXCT030000760">
    <property type="protein sequence ID" value="CAL4770254.1"/>
    <property type="molecule type" value="Genomic_DNA"/>
</dbReference>
<evidence type="ECO:0000256" key="1">
    <source>
        <dbReference type="SAM" id="Phobius"/>
    </source>
</evidence>
<feature type="transmembrane region" description="Helical" evidence="1">
    <location>
        <begin position="181"/>
        <end position="199"/>
    </location>
</feature>
<name>A0A9P1FQN4_9DINO</name>
<dbReference type="EMBL" id="CAMXCT010000760">
    <property type="protein sequence ID" value="CAI3982942.1"/>
    <property type="molecule type" value="Genomic_DNA"/>
</dbReference>
<keyword evidence="4" id="KW-1185">Reference proteome</keyword>
<keyword evidence="1" id="KW-0812">Transmembrane</keyword>
<protein>
    <submittedName>
        <fullName evidence="2">Uncharacterized protein</fullName>
    </submittedName>
</protein>
<comment type="caution">
    <text evidence="2">The sequence shown here is derived from an EMBL/GenBank/DDBJ whole genome shotgun (WGS) entry which is preliminary data.</text>
</comment>
<gene>
    <name evidence="2" type="ORF">C1SCF055_LOCUS10598</name>
</gene>
<feature type="non-terminal residue" evidence="2">
    <location>
        <position position="1"/>
    </location>
</feature>
<dbReference type="EMBL" id="CAMXCT020000760">
    <property type="protein sequence ID" value="CAL1136317.1"/>
    <property type="molecule type" value="Genomic_DNA"/>
</dbReference>
<keyword evidence="1" id="KW-1133">Transmembrane helix</keyword>
<accession>A0A9P1FQN4</accession>
<dbReference type="AlphaFoldDB" id="A0A9P1FQN4"/>